<organism evidence="1 2">
    <name type="scientific">Hymenobacter fastidiosus</name>
    <dbReference type="NCBI Taxonomy" id="486264"/>
    <lineage>
        <taxon>Bacteria</taxon>
        <taxon>Pseudomonadati</taxon>
        <taxon>Bacteroidota</taxon>
        <taxon>Cytophagia</taxon>
        <taxon>Cytophagales</taxon>
        <taxon>Hymenobacteraceae</taxon>
        <taxon>Hymenobacter</taxon>
    </lineage>
</organism>
<sequence length="64" mass="7400">MHMDPTRNSAEDADFDFDAWVRWQQLKQAWHGITAARCQRARLTAPAPEPRPEPETVYLLPVPN</sequence>
<accession>A0ABP7SMJ9</accession>
<dbReference type="EMBL" id="BAABDJ010000035">
    <property type="protein sequence ID" value="GAA4013756.1"/>
    <property type="molecule type" value="Genomic_DNA"/>
</dbReference>
<proteinExistence type="predicted"/>
<dbReference type="Proteomes" id="UP001500567">
    <property type="component" value="Unassembled WGS sequence"/>
</dbReference>
<evidence type="ECO:0000313" key="2">
    <source>
        <dbReference type="Proteomes" id="UP001500567"/>
    </source>
</evidence>
<gene>
    <name evidence="1" type="ORF">GCM10022408_28590</name>
</gene>
<evidence type="ECO:0000313" key="1">
    <source>
        <dbReference type="EMBL" id="GAA4013756.1"/>
    </source>
</evidence>
<comment type="caution">
    <text evidence="1">The sequence shown here is derived from an EMBL/GenBank/DDBJ whole genome shotgun (WGS) entry which is preliminary data.</text>
</comment>
<protein>
    <submittedName>
        <fullName evidence="1">Uncharacterized protein</fullName>
    </submittedName>
</protein>
<name>A0ABP7SMJ9_9BACT</name>
<keyword evidence="2" id="KW-1185">Reference proteome</keyword>
<reference evidence="2" key="1">
    <citation type="journal article" date="2019" name="Int. J. Syst. Evol. Microbiol.">
        <title>The Global Catalogue of Microorganisms (GCM) 10K type strain sequencing project: providing services to taxonomists for standard genome sequencing and annotation.</title>
        <authorList>
            <consortium name="The Broad Institute Genomics Platform"/>
            <consortium name="The Broad Institute Genome Sequencing Center for Infectious Disease"/>
            <person name="Wu L."/>
            <person name="Ma J."/>
        </authorList>
    </citation>
    <scope>NUCLEOTIDE SEQUENCE [LARGE SCALE GENOMIC DNA]</scope>
    <source>
        <strain evidence="2">JCM 17224</strain>
    </source>
</reference>